<organism evidence="3 4">
    <name type="scientific">Glycine soja</name>
    <name type="common">Wild soybean</name>
    <dbReference type="NCBI Taxonomy" id="3848"/>
    <lineage>
        <taxon>Eukaryota</taxon>
        <taxon>Viridiplantae</taxon>
        <taxon>Streptophyta</taxon>
        <taxon>Embryophyta</taxon>
        <taxon>Tracheophyta</taxon>
        <taxon>Spermatophyta</taxon>
        <taxon>Magnoliopsida</taxon>
        <taxon>eudicotyledons</taxon>
        <taxon>Gunneridae</taxon>
        <taxon>Pentapetalae</taxon>
        <taxon>rosids</taxon>
        <taxon>fabids</taxon>
        <taxon>Fabales</taxon>
        <taxon>Fabaceae</taxon>
        <taxon>Papilionoideae</taxon>
        <taxon>50 kb inversion clade</taxon>
        <taxon>NPAAA clade</taxon>
        <taxon>indigoferoid/millettioid clade</taxon>
        <taxon>Phaseoleae</taxon>
        <taxon>Glycine</taxon>
        <taxon>Glycine subgen. Soja</taxon>
    </lineage>
</organism>
<evidence type="ECO:0000313" key="3">
    <source>
        <dbReference type="EMBL" id="RZB69004.1"/>
    </source>
</evidence>
<dbReference type="GO" id="GO:0004674">
    <property type="term" value="F:protein serine/threonine kinase activity"/>
    <property type="evidence" value="ECO:0007669"/>
    <property type="project" value="TreeGrafter"/>
</dbReference>
<sequence length="77" mass="9005">MLFLSTLEKNRLFKIVEIGLLTKENEKEIKKVVVFASKCLNLKGEERPDMKEVAMELEGRWVPEKHSWTDTNTILDL</sequence>
<proteinExistence type="predicted"/>
<protein>
    <submittedName>
        <fullName evidence="3">Wall-associated receptor kinase 3</fullName>
    </submittedName>
</protein>
<dbReference type="AlphaFoldDB" id="A0A445H5Q6"/>
<evidence type="ECO:0000256" key="2">
    <source>
        <dbReference type="ARBA" id="ARBA00022840"/>
    </source>
</evidence>
<dbReference type="Proteomes" id="UP000289340">
    <property type="component" value="Chromosome 14"/>
</dbReference>
<keyword evidence="4" id="KW-1185">Reference proteome</keyword>
<keyword evidence="1" id="KW-0547">Nucleotide-binding</keyword>
<accession>A0A445H5Q6</accession>
<dbReference type="Gene3D" id="1.10.510.10">
    <property type="entry name" value="Transferase(Phosphotransferase) domain 1"/>
    <property type="match status" value="1"/>
</dbReference>
<dbReference type="GO" id="GO:0007166">
    <property type="term" value="P:cell surface receptor signaling pathway"/>
    <property type="evidence" value="ECO:0007669"/>
    <property type="project" value="InterPro"/>
</dbReference>
<gene>
    <name evidence="3" type="ORF">D0Y65_038689</name>
</gene>
<keyword evidence="2" id="KW-0067">ATP-binding</keyword>
<dbReference type="EMBL" id="QZWG01000014">
    <property type="protein sequence ID" value="RZB69004.1"/>
    <property type="molecule type" value="Genomic_DNA"/>
</dbReference>
<name>A0A445H5Q6_GLYSO</name>
<keyword evidence="3" id="KW-0808">Transferase</keyword>
<dbReference type="PANTHER" id="PTHR27005:SF470">
    <property type="entry name" value="ASSOCIATED KINASE-LIKE PROTEIN, PUTATIVE-RELATED"/>
    <property type="match status" value="1"/>
</dbReference>
<evidence type="ECO:0000256" key="1">
    <source>
        <dbReference type="ARBA" id="ARBA00022741"/>
    </source>
</evidence>
<evidence type="ECO:0000313" key="4">
    <source>
        <dbReference type="Proteomes" id="UP000289340"/>
    </source>
</evidence>
<keyword evidence="3" id="KW-0675">Receptor</keyword>
<dbReference type="InterPro" id="IPR045274">
    <property type="entry name" value="WAK-like"/>
</dbReference>
<dbReference type="PANTHER" id="PTHR27005">
    <property type="entry name" value="WALL-ASSOCIATED RECEPTOR KINASE-LIKE 21"/>
    <property type="match status" value="1"/>
</dbReference>
<reference evidence="3 4" key="1">
    <citation type="submission" date="2018-09" db="EMBL/GenBank/DDBJ databases">
        <title>A high-quality reference genome of wild soybean provides a powerful tool to mine soybean genomes.</title>
        <authorList>
            <person name="Xie M."/>
            <person name="Chung C.Y.L."/>
            <person name="Li M.-W."/>
            <person name="Wong F.-L."/>
            <person name="Chan T.-F."/>
            <person name="Lam H.-M."/>
        </authorList>
    </citation>
    <scope>NUCLEOTIDE SEQUENCE [LARGE SCALE GENOMIC DNA]</scope>
    <source>
        <strain evidence="4">cv. W05</strain>
        <tissue evidence="3">Hypocotyl of etiolated seedlings</tissue>
    </source>
</reference>
<comment type="caution">
    <text evidence="3">The sequence shown here is derived from an EMBL/GenBank/DDBJ whole genome shotgun (WGS) entry which is preliminary data.</text>
</comment>
<dbReference type="GO" id="GO:0005524">
    <property type="term" value="F:ATP binding"/>
    <property type="evidence" value="ECO:0007669"/>
    <property type="project" value="UniProtKB-KW"/>
</dbReference>
<dbReference type="GO" id="GO:0005886">
    <property type="term" value="C:plasma membrane"/>
    <property type="evidence" value="ECO:0007669"/>
    <property type="project" value="TreeGrafter"/>
</dbReference>
<keyword evidence="3" id="KW-0418">Kinase</keyword>